<name>A0ABW2AIJ3_9MICO</name>
<feature type="transmembrane region" description="Helical" evidence="8">
    <location>
        <begin position="127"/>
        <end position="147"/>
    </location>
</feature>
<feature type="transmembrane region" description="Helical" evidence="8">
    <location>
        <begin position="523"/>
        <end position="539"/>
    </location>
</feature>
<reference evidence="11" key="1">
    <citation type="journal article" date="2019" name="Int. J. Syst. Evol. Microbiol.">
        <title>The Global Catalogue of Microorganisms (GCM) 10K type strain sequencing project: providing services to taxonomists for standard genome sequencing and annotation.</title>
        <authorList>
            <consortium name="The Broad Institute Genomics Platform"/>
            <consortium name="The Broad Institute Genome Sequencing Center for Infectious Disease"/>
            <person name="Wu L."/>
            <person name="Ma J."/>
        </authorList>
    </citation>
    <scope>NUCLEOTIDE SEQUENCE [LARGE SCALE GENOMIC DNA]</scope>
    <source>
        <strain evidence="11">CCUG 58127</strain>
    </source>
</reference>
<feature type="transmembrane region" description="Helical" evidence="8">
    <location>
        <begin position="449"/>
        <end position="466"/>
    </location>
</feature>
<feature type="transmembrane region" description="Helical" evidence="8">
    <location>
        <begin position="56"/>
        <end position="77"/>
    </location>
</feature>
<feature type="transmembrane region" description="Helical" evidence="8">
    <location>
        <begin position="544"/>
        <end position="561"/>
    </location>
</feature>
<evidence type="ECO:0000313" key="10">
    <source>
        <dbReference type="EMBL" id="MFC6706394.1"/>
    </source>
</evidence>
<evidence type="ECO:0000256" key="2">
    <source>
        <dbReference type="ARBA" id="ARBA00022475"/>
    </source>
</evidence>
<keyword evidence="11" id="KW-1185">Reference proteome</keyword>
<evidence type="ECO:0000256" key="8">
    <source>
        <dbReference type="SAM" id="Phobius"/>
    </source>
</evidence>
<feature type="transmembrane region" description="Helical" evidence="8">
    <location>
        <begin position="472"/>
        <end position="490"/>
    </location>
</feature>
<keyword evidence="5 8" id="KW-0472">Membrane</keyword>
<evidence type="ECO:0000256" key="1">
    <source>
        <dbReference type="ARBA" id="ARBA00004651"/>
    </source>
</evidence>
<evidence type="ECO:0000256" key="4">
    <source>
        <dbReference type="ARBA" id="ARBA00022989"/>
    </source>
</evidence>
<organism evidence="10 11">
    <name type="scientific">Flexivirga alba</name>
    <dbReference type="NCBI Taxonomy" id="702742"/>
    <lineage>
        <taxon>Bacteria</taxon>
        <taxon>Bacillati</taxon>
        <taxon>Actinomycetota</taxon>
        <taxon>Actinomycetes</taxon>
        <taxon>Micrococcales</taxon>
        <taxon>Dermacoccaceae</taxon>
        <taxon>Flexivirga</taxon>
    </lineage>
</organism>
<comment type="subcellular location">
    <subcellularLocation>
        <location evidence="1">Cell membrane</location>
        <topology evidence="1">Multi-pass membrane protein</topology>
    </subcellularLocation>
</comment>
<dbReference type="PANTHER" id="PTHR30509:SF9">
    <property type="entry name" value="MULTIDRUG RESISTANCE PROTEIN MDTO"/>
    <property type="match status" value="1"/>
</dbReference>
<evidence type="ECO:0000256" key="6">
    <source>
        <dbReference type="ARBA" id="ARBA00043993"/>
    </source>
</evidence>
<comment type="similarity">
    <text evidence="6">Belongs to the YccS/YhfK family.</text>
</comment>
<evidence type="ECO:0000259" key="9">
    <source>
        <dbReference type="Pfam" id="PF13515"/>
    </source>
</evidence>
<evidence type="ECO:0000256" key="3">
    <source>
        <dbReference type="ARBA" id="ARBA00022692"/>
    </source>
</evidence>
<comment type="caution">
    <text evidence="10">The sequence shown here is derived from an EMBL/GenBank/DDBJ whole genome shotgun (WGS) entry which is preliminary data.</text>
</comment>
<feature type="domain" description="Integral membrane bound transporter" evidence="9">
    <location>
        <begin position="460"/>
        <end position="585"/>
    </location>
</feature>
<feature type="transmembrane region" description="Helical" evidence="8">
    <location>
        <begin position="153"/>
        <end position="169"/>
    </location>
</feature>
<keyword evidence="2" id="KW-1003">Cell membrane</keyword>
<dbReference type="PANTHER" id="PTHR30509">
    <property type="entry name" value="P-HYDROXYBENZOIC ACID EFFLUX PUMP SUBUNIT-RELATED"/>
    <property type="match status" value="1"/>
</dbReference>
<dbReference type="Proteomes" id="UP001596298">
    <property type="component" value="Unassembled WGS sequence"/>
</dbReference>
<gene>
    <name evidence="10" type="ORF">ACFQDH_14300</name>
</gene>
<evidence type="ECO:0000256" key="7">
    <source>
        <dbReference type="SAM" id="MobiDB-lite"/>
    </source>
</evidence>
<keyword evidence="4 8" id="KW-1133">Transmembrane helix</keyword>
<feature type="compositionally biased region" description="Polar residues" evidence="7">
    <location>
        <begin position="1"/>
        <end position="25"/>
    </location>
</feature>
<evidence type="ECO:0000313" key="11">
    <source>
        <dbReference type="Proteomes" id="UP001596298"/>
    </source>
</evidence>
<feature type="transmembrane region" description="Helical" evidence="8">
    <location>
        <begin position="204"/>
        <end position="224"/>
    </location>
</feature>
<dbReference type="EMBL" id="JBHSWH010000001">
    <property type="protein sequence ID" value="MFC6706394.1"/>
    <property type="molecule type" value="Genomic_DNA"/>
</dbReference>
<evidence type="ECO:0000256" key="5">
    <source>
        <dbReference type="ARBA" id="ARBA00023136"/>
    </source>
</evidence>
<keyword evidence="3 8" id="KW-0812">Transmembrane</keyword>
<feature type="transmembrane region" description="Helical" evidence="8">
    <location>
        <begin position="176"/>
        <end position="198"/>
    </location>
</feature>
<dbReference type="RefSeq" id="WP_382402404.1">
    <property type="nucleotide sequence ID" value="NZ_JBHSWH010000001.1"/>
</dbReference>
<protein>
    <submittedName>
        <fullName evidence="10">FUSC family protein</fullName>
    </submittedName>
</protein>
<accession>A0ABW2AIJ3</accession>
<feature type="transmembrane region" description="Helical" evidence="8">
    <location>
        <begin position="576"/>
        <end position="594"/>
    </location>
</feature>
<feature type="region of interest" description="Disordered" evidence="7">
    <location>
        <begin position="1"/>
        <end position="27"/>
    </location>
</feature>
<feature type="transmembrane region" description="Helical" evidence="8">
    <location>
        <begin position="497"/>
        <end position="517"/>
    </location>
</feature>
<proteinExistence type="inferred from homology"/>
<sequence length="793" mass="85344">MTGIISQPAISDETPTSGNPKTPTRQFAPRRTPAEWFDRFLAADPGLNRLRMAMQVVVSIGAALLAERMFVNVTGALQQPLTGLPTELAAKAAAGNHAMLVMSMMVGAMICLMATFFGPMLPSVGRLYLTILLMPIPMIAGLAIGLATGKDRPLALTLLAVILAGGAYLRRFGPWGFLVGQLLFMGHFMGFFLGAQVPFSSLEWLAPEVGIGALVAAVAQLVLFHPSRRRALRRVRRTFASRARALVDSALEVLDDPTDRRAAARLRRRTVNLNETALMVDAALTAPTALPEGTSARHLHQVVFDAEQALSNMARFAATLGQSGISRGYRASVRTSLMAVGHHDPETARHTASRMLEQLREYAARPPAGDEERNRRVILHRFATSVLDWADIAERTFDTQEVDDHTDFTSSVQLFGGWLPGSTMVSADASTERGPHAIDRVRLASNVRVAIQLGVAVTGAILVGSVLSDRRFYWAVIAAFVTFMGANNAGEQVRKGLLRVVGTVVGVFVGSLLAHAIGHHTDLAVLTVLVAVGLGIYLMRISYAFMVIGITVMVSQLYVQLGEYSDSLLRLRLEETAIGAAIAILTVILVLPIRSWQVVRIAARAHVQAVAALADGALRRATGGCTDSELRSAARDLDAAHQTLVASLKPLRGVPGPNSDIHRRLRSSADASVHRARMLLKESGRLHAATTEWTGTDLSGDVAALDDARNHFTASIGAIAEGLTEDRRTSDYVYTRSASLFDTIATQRSDADLITPAQLLLRDARLLDESMAAFAAAADLQVRALDTVALHAE</sequence>
<dbReference type="Pfam" id="PF13515">
    <property type="entry name" value="FUSC_2"/>
    <property type="match status" value="1"/>
</dbReference>
<feature type="transmembrane region" description="Helical" evidence="8">
    <location>
        <begin position="97"/>
        <end position="120"/>
    </location>
</feature>
<dbReference type="InterPro" id="IPR049453">
    <property type="entry name" value="Memb_transporter_dom"/>
</dbReference>